<protein>
    <submittedName>
        <fullName evidence="2">Uncharacterized protein</fullName>
    </submittedName>
</protein>
<dbReference type="EMBL" id="RDOM01000004">
    <property type="protein sequence ID" value="MBF4270731.1"/>
    <property type="molecule type" value="Genomic_DNA"/>
</dbReference>
<evidence type="ECO:0000313" key="2">
    <source>
        <dbReference type="EMBL" id="MBF4437952.1"/>
    </source>
</evidence>
<dbReference type="EMBL" id="SCLC01001512">
    <property type="protein sequence ID" value="MBF4437952.1"/>
    <property type="molecule type" value="Genomic_DNA"/>
</dbReference>
<dbReference type="AlphaFoldDB" id="A0AAW4BLT3"/>
<evidence type="ECO:0000313" key="1">
    <source>
        <dbReference type="EMBL" id="MBF4270731.1"/>
    </source>
</evidence>
<comment type="caution">
    <text evidence="2">The sequence shown here is derived from an EMBL/GenBank/DDBJ whole genome shotgun (WGS) entry which is preliminary data.</text>
</comment>
<dbReference type="Proteomes" id="UP000786185">
    <property type="component" value="Unassembled WGS sequence"/>
</dbReference>
<reference evidence="2 3" key="1">
    <citation type="journal article" date="2021" name="PeerJ">
        <title>Analysis of 44 Vibrio anguillarum genomes reveals high genetic diversity.</title>
        <authorList>
            <person name="Hansen M.J."/>
            <person name="Dalsgaard I."/>
        </authorList>
    </citation>
    <scope>NUCLEOTIDE SEQUENCE</scope>
    <source>
        <strain evidence="1 3">17-16730-2A</strain>
        <strain evidence="2">850617-1/1</strain>
    </source>
</reference>
<proteinExistence type="predicted"/>
<name>A0AAW4BLT3_VIBAN</name>
<dbReference type="Proteomes" id="UP000722957">
    <property type="component" value="Unassembled WGS sequence"/>
</dbReference>
<sequence>MATEYRSFFNIGLYDPRYFDEFPYVPSDYDKAIYLSEKKRKCSWKKAATFESLEEARTFFHEWKNSPNLKMHIVEFKRYVEVPDPIFPEDHPYSVLKRIQGNERVNIWVTADLWFKGKIAEHYVSKQTLKRHRKILLGYGIDIEGQPKEVYHPPKVKRDDIWHTAAPELKALD</sequence>
<evidence type="ECO:0000313" key="4">
    <source>
        <dbReference type="Proteomes" id="UP000786185"/>
    </source>
</evidence>
<evidence type="ECO:0000313" key="3">
    <source>
        <dbReference type="Proteomes" id="UP000722957"/>
    </source>
</evidence>
<organism evidence="2 4">
    <name type="scientific">Vibrio anguillarum</name>
    <name type="common">Listonella anguillarum</name>
    <dbReference type="NCBI Taxonomy" id="55601"/>
    <lineage>
        <taxon>Bacteria</taxon>
        <taxon>Pseudomonadati</taxon>
        <taxon>Pseudomonadota</taxon>
        <taxon>Gammaproteobacteria</taxon>
        <taxon>Vibrionales</taxon>
        <taxon>Vibrionaceae</taxon>
        <taxon>Vibrio</taxon>
    </lineage>
</organism>
<accession>A0AAW4BLT3</accession>
<gene>
    <name evidence="1" type="ORF">EAY07_01445</name>
    <name evidence="2" type="ORF">ERJ77_26415</name>
</gene>
<dbReference type="RefSeq" id="WP_194552934.1">
    <property type="nucleotide sequence ID" value="NZ_JAHGUV010000028.1"/>
</dbReference>